<proteinExistence type="predicted"/>
<evidence type="ECO:0000259" key="2">
    <source>
        <dbReference type="Pfam" id="PF16077"/>
    </source>
</evidence>
<name>A0ABM0JWV0_APLCA</name>
<keyword evidence="1" id="KW-0732">Signal</keyword>
<keyword evidence="3" id="KW-1185">Reference proteome</keyword>
<dbReference type="InterPro" id="IPR029034">
    <property type="entry name" value="Cystine-knot_cytokine"/>
</dbReference>
<dbReference type="SUPFAM" id="SSF57501">
    <property type="entry name" value="Cystine-knot cytokines"/>
    <property type="match status" value="1"/>
</dbReference>
<dbReference type="Proteomes" id="UP000694888">
    <property type="component" value="Unplaced"/>
</dbReference>
<dbReference type="GeneID" id="101850186"/>
<gene>
    <name evidence="4" type="primary">LOC101850186</name>
</gene>
<evidence type="ECO:0000313" key="3">
    <source>
        <dbReference type="Proteomes" id="UP000694888"/>
    </source>
</evidence>
<feature type="chain" id="PRO_5046489449" evidence="1">
    <location>
        <begin position="19"/>
        <end position="221"/>
    </location>
</feature>
<accession>A0ABM0JWV0</accession>
<dbReference type="RefSeq" id="XP_005103416.1">
    <property type="nucleotide sequence ID" value="XM_005103359.3"/>
</dbReference>
<evidence type="ECO:0000313" key="4">
    <source>
        <dbReference type="RefSeq" id="XP_005103416.1"/>
    </source>
</evidence>
<feature type="domain" description="Spaetzle" evidence="2">
    <location>
        <begin position="132"/>
        <end position="219"/>
    </location>
</feature>
<evidence type="ECO:0000256" key="1">
    <source>
        <dbReference type="SAM" id="SignalP"/>
    </source>
</evidence>
<protein>
    <submittedName>
        <fullName evidence="4">Uncharacterized protein LOC101850186</fullName>
    </submittedName>
</protein>
<feature type="signal peptide" evidence="1">
    <location>
        <begin position="1"/>
        <end position="18"/>
    </location>
</feature>
<dbReference type="Gene3D" id="2.10.90.10">
    <property type="entry name" value="Cystine-knot cytokines"/>
    <property type="match status" value="1"/>
</dbReference>
<organism evidence="3 4">
    <name type="scientific">Aplysia californica</name>
    <name type="common">California sea hare</name>
    <dbReference type="NCBI Taxonomy" id="6500"/>
    <lineage>
        <taxon>Eukaryota</taxon>
        <taxon>Metazoa</taxon>
        <taxon>Spiralia</taxon>
        <taxon>Lophotrochozoa</taxon>
        <taxon>Mollusca</taxon>
        <taxon>Gastropoda</taxon>
        <taxon>Heterobranchia</taxon>
        <taxon>Euthyneura</taxon>
        <taxon>Tectipleura</taxon>
        <taxon>Aplysiida</taxon>
        <taxon>Aplysioidea</taxon>
        <taxon>Aplysiidae</taxon>
        <taxon>Aplysia</taxon>
    </lineage>
</organism>
<dbReference type="InterPro" id="IPR032104">
    <property type="entry name" value="Spaetzle"/>
</dbReference>
<reference evidence="4" key="1">
    <citation type="submission" date="2025-08" db="UniProtKB">
        <authorList>
            <consortium name="RefSeq"/>
        </authorList>
    </citation>
    <scope>IDENTIFICATION</scope>
</reference>
<sequence length="221" mass="25676">MDTLVMVAALMTLLCATAESSETDNREEKRSRTLDLVEKFPGYFRTREEQVNFERQLRKVQLKEPAIEAQRRWSSQQFRCSYMCQRPFPFFVKTPNSARTNGYSRSKRSEGIDARMRRSTRGGGTTWMYHGCCMTRRKFHTPSVAVNADWEEKVVVQTPSHQQYFPIDVCWHAYSCRGCTCMQEYTLMSAIVENTDISEDSSEEHVIDLLRVKGCCRCMNG</sequence>
<dbReference type="Pfam" id="PF16077">
    <property type="entry name" value="Spaetzle"/>
    <property type="match status" value="1"/>
</dbReference>